<dbReference type="RefSeq" id="WP_154791886.1">
    <property type="nucleotide sequence ID" value="NZ_WMBB01000026.1"/>
</dbReference>
<comment type="caution">
    <text evidence="1">The sequence shown here is derived from an EMBL/GenBank/DDBJ whole genome shotgun (WGS) entry which is preliminary data.</text>
</comment>
<protein>
    <submittedName>
        <fullName evidence="1">Uncharacterized protein</fullName>
    </submittedName>
</protein>
<gene>
    <name evidence="1" type="ORF">GLP40_32635</name>
</gene>
<dbReference type="Proteomes" id="UP000432464">
    <property type="component" value="Unassembled WGS sequence"/>
</dbReference>
<reference evidence="1 2" key="1">
    <citation type="submission" date="2019-11" db="EMBL/GenBank/DDBJ databases">
        <title>Nocardia sp. nov. CT2-14 isolated from soil.</title>
        <authorList>
            <person name="Kanchanasin P."/>
            <person name="Tanasupawat S."/>
            <person name="Yuki M."/>
            <person name="Kudo T."/>
        </authorList>
    </citation>
    <scope>NUCLEOTIDE SEQUENCE [LARGE SCALE GENOMIC DNA]</scope>
    <source>
        <strain evidence="1 2">CT2-14</strain>
    </source>
</reference>
<dbReference type="AlphaFoldDB" id="A0A6I3LCA9"/>
<organism evidence="1 2">
    <name type="scientific">Nocardia aurantiaca</name>
    <dbReference type="NCBI Taxonomy" id="2675850"/>
    <lineage>
        <taxon>Bacteria</taxon>
        <taxon>Bacillati</taxon>
        <taxon>Actinomycetota</taxon>
        <taxon>Actinomycetes</taxon>
        <taxon>Mycobacteriales</taxon>
        <taxon>Nocardiaceae</taxon>
        <taxon>Nocardia</taxon>
    </lineage>
</organism>
<accession>A0A6I3LCA9</accession>
<name>A0A6I3LCA9_9NOCA</name>
<sequence length="50" mass="5446">MFEPTTWSSDPAENTAIENLGLALHAMAESLHRVVDAQYLDPAGGFDSLR</sequence>
<proteinExistence type="predicted"/>
<dbReference type="EMBL" id="WMBB01000026">
    <property type="protein sequence ID" value="MTE17469.1"/>
    <property type="molecule type" value="Genomic_DNA"/>
</dbReference>
<keyword evidence="2" id="KW-1185">Reference proteome</keyword>
<evidence type="ECO:0000313" key="1">
    <source>
        <dbReference type="EMBL" id="MTE17469.1"/>
    </source>
</evidence>
<evidence type="ECO:0000313" key="2">
    <source>
        <dbReference type="Proteomes" id="UP000432464"/>
    </source>
</evidence>